<dbReference type="AlphaFoldDB" id="A0A939EMM2"/>
<dbReference type="PANTHER" id="PTHR30006:SF25">
    <property type="entry name" value="PHOSPHOGLYCERATE TRANSPORT REGULATORY PROTEIN PGTC"/>
    <property type="match status" value="1"/>
</dbReference>
<protein>
    <submittedName>
        <fullName evidence="3">ABC transporter substrate-binding protein</fullName>
    </submittedName>
</protein>
<evidence type="ECO:0000313" key="3">
    <source>
        <dbReference type="EMBL" id="MBO0344088.1"/>
    </source>
</evidence>
<keyword evidence="1" id="KW-0732">Signal</keyword>
<dbReference type="PANTHER" id="PTHR30006">
    <property type="entry name" value="THIAMINE-BINDING PERIPLASMIC PROTEIN-RELATED"/>
    <property type="match status" value="1"/>
</dbReference>
<accession>A0A939EMM2</accession>
<evidence type="ECO:0000256" key="1">
    <source>
        <dbReference type="ARBA" id="ARBA00022729"/>
    </source>
</evidence>
<dbReference type="RefSeq" id="WP_206937958.1">
    <property type="nucleotide sequence ID" value="NZ_JAFLNF010000001.1"/>
</dbReference>
<keyword evidence="4" id="KW-1185">Reference proteome</keyword>
<evidence type="ECO:0000256" key="2">
    <source>
        <dbReference type="ARBA" id="ARBA00022764"/>
    </source>
</evidence>
<dbReference type="GO" id="GO:0030288">
    <property type="term" value="C:outer membrane-bounded periplasmic space"/>
    <property type="evidence" value="ECO:0007669"/>
    <property type="project" value="TreeGrafter"/>
</dbReference>
<organism evidence="3 4">
    <name type="scientific">Roseibium limicola</name>
    <dbReference type="NCBI Taxonomy" id="2816037"/>
    <lineage>
        <taxon>Bacteria</taxon>
        <taxon>Pseudomonadati</taxon>
        <taxon>Pseudomonadota</taxon>
        <taxon>Alphaproteobacteria</taxon>
        <taxon>Hyphomicrobiales</taxon>
        <taxon>Stappiaceae</taxon>
        <taxon>Roseibium</taxon>
    </lineage>
</organism>
<reference evidence="3" key="1">
    <citation type="submission" date="2021-03" db="EMBL/GenBank/DDBJ databases">
        <title>Roseibium sp. CAU 1637 isolated from Incheon.</title>
        <authorList>
            <person name="Kim W."/>
        </authorList>
    </citation>
    <scope>NUCLEOTIDE SEQUENCE</scope>
    <source>
        <strain evidence="3">CAU 1637</strain>
    </source>
</reference>
<proteinExistence type="predicted"/>
<keyword evidence="2" id="KW-0574">Periplasm</keyword>
<gene>
    <name evidence="3" type="ORF">J0X15_02550</name>
</gene>
<dbReference type="Pfam" id="PF13416">
    <property type="entry name" value="SBP_bac_8"/>
    <property type="match status" value="1"/>
</dbReference>
<dbReference type="Gene3D" id="3.40.190.10">
    <property type="entry name" value="Periplasmic binding protein-like II"/>
    <property type="match status" value="2"/>
</dbReference>
<dbReference type="InterPro" id="IPR006059">
    <property type="entry name" value="SBP"/>
</dbReference>
<dbReference type="Proteomes" id="UP000664779">
    <property type="component" value="Unassembled WGS sequence"/>
</dbReference>
<sequence length="355" mass="39120">MPRRFFSSWGGALLVVLCLVGHAGAQEAVSFYGEERIGRQLLIRSTTDISIFGPVLEAFAAETPGVFVRYEQWGSNELFRQTLKACREGGAVADVVISSGVHQMVKLVNDACAQSYRSSRTEALPEDLRWRNELWGITREPAVIVYNKELVDQQDIPKTRFDLLDLLRPSRNRFTGRVATYDIEASGLGYLFAFADSLEATTFGALQESFSRTGAISTCCSTDIIRAVAEGQYLMAYNVLGSYAQGYQQTDDRIGITLPSDYTLVLSRAMMIPKGTTHFGEATALLEYLLSNDGVIALRKSLLISPLFDGENETGEGLPSTAQRTIGLSPALLVSLDAQTRKAFLQRWRSTFPAP</sequence>
<dbReference type="EMBL" id="JAFLNF010000001">
    <property type="protein sequence ID" value="MBO0344088.1"/>
    <property type="molecule type" value="Genomic_DNA"/>
</dbReference>
<name>A0A939EMM2_9HYPH</name>
<dbReference type="SUPFAM" id="SSF53850">
    <property type="entry name" value="Periplasmic binding protein-like II"/>
    <property type="match status" value="1"/>
</dbReference>
<evidence type="ECO:0000313" key="4">
    <source>
        <dbReference type="Proteomes" id="UP000664779"/>
    </source>
</evidence>
<comment type="caution">
    <text evidence="3">The sequence shown here is derived from an EMBL/GenBank/DDBJ whole genome shotgun (WGS) entry which is preliminary data.</text>
</comment>